<reference evidence="4 5" key="1">
    <citation type="submission" date="2020-08" db="EMBL/GenBank/DDBJ databases">
        <title>Genomic Encyclopedia of Type Strains, Phase IV (KMG-IV): sequencing the most valuable type-strain genomes for metagenomic binning, comparative biology and taxonomic classification.</title>
        <authorList>
            <person name="Goeker M."/>
        </authorList>
    </citation>
    <scope>NUCLEOTIDE SEQUENCE [LARGE SCALE GENOMIC DNA]</scope>
    <source>
        <strain evidence="4 5">DSM 27165</strain>
    </source>
</reference>
<dbReference type="Proteomes" id="UP000575898">
    <property type="component" value="Unassembled WGS sequence"/>
</dbReference>
<dbReference type="InterPro" id="IPR050810">
    <property type="entry name" value="Bact_Secretion_Sys_Channel"/>
</dbReference>
<comment type="caution">
    <text evidence="4">The sequence shown here is derived from an EMBL/GenBank/DDBJ whole genome shotgun (WGS) entry which is preliminary data.</text>
</comment>
<feature type="compositionally biased region" description="Low complexity" evidence="1">
    <location>
        <begin position="160"/>
        <end position="173"/>
    </location>
</feature>
<dbReference type="InterPro" id="IPR011514">
    <property type="entry name" value="Secretin_N_2"/>
</dbReference>
<sequence>MPRCVPLVVVLPLAACTSFRPPAPDATHITAPPARAEGIPAPVVPLPTLPPPKPTARPELYSVVVNHVPVDELLFALARDAKINVDVHPGIDGTVTLNAINQTLPQLLERIANQVEMRWQMLGGNLVVMPEVPYVQHYQVDYVNMSRKMNSRVSVATAISTGGERSTGSTSKTGGQGEVGNISQTELSNVSENLFWTSVKNSIGAILDSTNAARQLEVARRAELEAKRALARMSSEERATKEAKQQSQREELRKDAELAAKAQGGAPKLFEQLRQASGDTMTAPTQSTATQAKAPTGAAGNQGTVAGADNRDVIIHPETGTITVVANSRQHREIQRFLQQVMAGAQRQVLIEATIVEVDLSDQFQSGIDWSRLSEGARHQSGVSVAMTPASLANSPFTALTFNITNPRLFSGTFRSTIKLLETFGKTKVISSPKIMALNNQTALLKVVEEKVYFTSEVRITDATSTTPEKREYTSTINTLPVGVVMNVTPQIAESGAVSLNVRPTISNITGYKIDPVPRLLKSDFDNLIPEIEVREMESTLKLMSGQVAVLGGLIRDKIEYKRDGLPWLSRLPGIGNLVSQRNDTGSKGELVIFLRPVVINDPSVNGDLAQFRAYLPSEHFFDDRRDNLAVPISSTEGGRP</sequence>
<dbReference type="GO" id="GO:0015627">
    <property type="term" value="C:type II protein secretion system complex"/>
    <property type="evidence" value="ECO:0007669"/>
    <property type="project" value="TreeGrafter"/>
</dbReference>
<name>A0A840MQX1_9PROT</name>
<dbReference type="InterPro" id="IPR004846">
    <property type="entry name" value="T2SS/T3SS_dom"/>
</dbReference>
<dbReference type="NCBIfam" id="TIGR02519">
    <property type="entry name" value="pilus_MshL"/>
    <property type="match status" value="1"/>
</dbReference>
<dbReference type="Pfam" id="PF07655">
    <property type="entry name" value="Secretin_N_2"/>
    <property type="match status" value="1"/>
</dbReference>
<evidence type="ECO:0000259" key="3">
    <source>
        <dbReference type="Pfam" id="PF07655"/>
    </source>
</evidence>
<feature type="region of interest" description="Disordered" evidence="1">
    <location>
        <begin position="230"/>
        <end position="256"/>
    </location>
</feature>
<dbReference type="InterPro" id="IPR001775">
    <property type="entry name" value="GspD/PilQ"/>
</dbReference>
<proteinExistence type="predicted"/>
<feature type="compositionally biased region" description="Polar residues" evidence="1">
    <location>
        <begin position="277"/>
        <end position="304"/>
    </location>
</feature>
<dbReference type="PANTHER" id="PTHR30332:SF17">
    <property type="entry name" value="TYPE IV PILIATION SYSTEM PROTEIN DR_0774-RELATED"/>
    <property type="match status" value="1"/>
</dbReference>
<dbReference type="RefSeq" id="WP_184040423.1">
    <property type="nucleotide sequence ID" value="NZ_JACHHY010000017.1"/>
</dbReference>
<evidence type="ECO:0000313" key="4">
    <source>
        <dbReference type="EMBL" id="MBB5019479.1"/>
    </source>
</evidence>
<dbReference type="GO" id="GO:0019867">
    <property type="term" value="C:outer membrane"/>
    <property type="evidence" value="ECO:0007669"/>
    <property type="project" value="InterPro"/>
</dbReference>
<protein>
    <submittedName>
        <fullName evidence="4">General secretion pathway protein D</fullName>
    </submittedName>
</protein>
<feature type="region of interest" description="Disordered" evidence="1">
    <location>
        <begin position="158"/>
        <end position="181"/>
    </location>
</feature>
<dbReference type="Pfam" id="PF00263">
    <property type="entry name" value="Secretin"/>
    <property type="match status" value="1"/>
</dbReference>
<dbReference type="InterPro" id="IPR013358">
    <property type="entry name" value="Pilus_biogenesis_MshL"/>
</dbReference>
<dbReference type="PRINTS" id="PR00811">
    <property type="entry name" value="BCTERIALGSPD"/>
</dbReference>
<feature type="domain" description="Type II/III secretion system secretin-like" evidence="2">
    <location>
        <begin position="421"/>
        <end position="600"/>
    </location>
</feature>
<organism evidence="4 5">
    <name type="scientific">Chitinivorax tropicus</name>
    <dbReference type="NCBI Taxonomy" id="714531"/>
    <lineage>
        <taxon>Bacteria</taxon>
        <taxon>Pseudomonadati</taxon>
        <taxon>Pseudomonadota</taxon>
        <taxon>Betaproteobacteria</taxon>
        <taxon>Chitinivorax</taxon>
    </lineage>
</organism>
<dbReference type="Gene3D" id="3.55.50.30">
    <property type="match status" value="1"/>
</dbReference>
<dbReference type="GO" id="GO:0009297">
    <property type="term" value="P:pilus assembly"/>
    <property type="evidence" value="ECO:0007669"/>
    <property type="project" value="InterPro"/>
</dbReference>
<accession>A0A840MQX1</accession>
<keyword evidence="5" id="KW-1185">Reference proteome</keyword>
<evidence type="ECO:0000259" key="2">
    <source>
        <dbReference type="Pfam" id="PF00263"/>
    </source>
</evidence>
<feature type="domain" description="Secretin N-terminal" evidence="3">
    <location>
        <begin position="137"/>
        <end position="211"/>
    </location>
</feature>
<gene>
    <name evidence="4" type="ORF">HNQ59_002781</name>
</gene>
<feature type="region of interest" description="Disordered" evidence="1">
    <location>
        <begin position="277"/>
        <end position="305"/>
    </location>
</feature>
<dbReference type="EMBL" id="JACHHY010000017">
    <property type="protein sequence ID" value="MBB5019479.1"/>
    <property type="molecule type" value="Genomic_DNA"/>
</dbReference>
<evidence type="ECO:0000256" key="1">
    <source>
        <dbReference type="SAM" id="MobiDB-lite"/>
    </source>
</evidence>
<evidence type="ECO:0000313" key="5">
    <source>
        <dbReference type="Proteomes" id="UP000575898"/>
    </source>
</evidence>
<dbReference type="CDD" id="cd22249">
    <property type="entry name" value="UDM1_RNF168_RNF169-like"/>
    <property type="match status" value="1"/>
</dbReference>
<dbReference type="GO" id="GO:0009306">
    <property type="term" value="P:protein secretion"/>
    <property type="evidence" value="ECO:0007669"/>
    <property type="project" value="InterPro"/>
</dbReference>
<dbReference type="PANTHER" id="PTHR30332">
    <property type="entry name" value="PROBABLE GENERAL SECRETION PATHWAY PROTEIN D"/>
    <property type="match status" value="1"/>
</dbReference>
<dbReference type="AlphaFoldDB" id="A0A840MQX1"/>